<dbReference type="GO" id="GO:0046983">
    <property type="term" value="F:protein dimerization activity"/>
    <property type="evidence" value="ECO:0007669"/>
    <property type="project" value="InterPro"/>
</dbReference>
<evidence type="ECO:0000259" key="1">
    <source>
        <dbReference type="Pfam" id="PF05699"/>
    </source>
</evidence>
<gene>
    <name evidence="2" type="ORF">OSB04_011384</name>
</gene>
<evidence type="ECO:0000313" key="2">
    <source>
        <dbReference type="EMBL" id="KAJ9556770.1"/>
    </source>
</evidence>
<dbReference type="Pfam" id="PF05699">
    <property type="entry name" value="Dimer_Tnp_hAT"/>
    <property type="match status" value="1"/>
</dbReference>
<dbReference type="PANTHER" id="PTHR23272:SF190">
    <property type="entry name" value="ZINC FINGER, BED-TYPE-RELATED"/>
    <property type="match status" value="1"/>
</dbReference>
<dbReference type="SUPFAM" id="SSF53098">
    <property type="entry name" value="Ribonuclease H-like"/>
    <property type="match status" value="1"/>
</dbReference>
<dbReference type="Proteomes" id="UP001172457">
    <property type="component" value="Chromosome 3"/>
</dbReference>
<evidence type="ECO:0000313" key="3">
    <source>
        <dbReference type="Proteomes" id="UP001172457"/>
    </source>
</evidence>
<protein>
    <recommendedName>
        <fullName evidence="1">HAT C-terminal dimerisation domain-containing protein</fullName>
    </recommendedName>
</protein>
<dbReference type="PANTHER" id="PTHR23272">
    <property type="entry name" value="BED FINGER-RELATED"/>
    <property type="match status" value="1"/>
</dbReference>
<comment type="caution">
    <text evidence="2">The sequence shown here is derived from an EMBL/GenBank/DDBJ whole genome shotgun (WGS) entry which is preliminary data.</text>
</comment>
<dbReference type="InterPro" id="IPR008906">
    <property type="entry name" value="HATC_C_dom"/>
</dbReference>
<name>A0AA38T9B6_9ASTR</name>
<proteinExistence type="predicted"/>
<reference evidence="2" key="1">
    <citation type="submission" date="2023-03" db="EMBL/GenBank/DDBJ databases">
        <title>Chromosome-scale reference genome and RAD-based genetic map of yellow starthistle (Centaurea solstitialis) reveal putative structural variation and QTLs associated with invader traits.</title>
        <authorList>
            <person name="Reatini B."/>
            <person name="Cang F.A."/>
            <person name="Jiang Q."/>
            <person name="Mckibben M.T.W."/>
            <person name="Barker M.S."/>
            <person name="Rieseberg L.H."/>
            <person name="Dlugosch K.M."/>
        </authorList>
    </citation>
    <scope>NUCLEOTIDE SEQUENCE</scope>
    <source>
        <strain evidence="2">CAN-66</strain>
        <tissue evidence="2">Leaf</tissue>
    </source>
</reference>
<dbReference type="EMBL" id="JARYMX010000003">
    <property type="protein sequence ID" value="KAJ9556770.1"/>
    <property type="molecule type" value="Genomic_DNA"/>
</dbReference>
<sequence>MLRRVEQKLEAFFMKYKDLYGNGSSQEEKNEDGASCDLGNGILGSYLNVEDNNSASTETELKTYLSDRNEKYAKDFDILRWWQQNAIRYPIVSRMAKDILAIQISTVASKSAFSTSRRVLDPYQSSLSPQIVEALICTQDWVRKSRKPIIDDVDDILKDDDIAFGKY</sequence>
<dbReference type="AlphaFoldDB" id="A0AA38T9B6"/>
<keyword evidence="3" id="KW-1185">Reference proteome</keyword>
<organism evidence="2 3">
    <name type="scientific">Centaurea solstitialis</name>
    <name type="common">yellow star-thistle</name>
    <dbReference type="NCBI Taxonomy" id="347529"/>
    <lineage>
        <taxon>Eukaryota</taxon>
        <taxon>Viridiplantae</taxon>
        <taxon>Streptophyta</taxon>
        <taxon>Embryophyta</taxon>
        <taxon>Tracheophyta</taxon>
        <taxon>Spermatophyta</taxon>
        <taxon>Magnoliopsida</taxon>
        <taxon>eudicotyledons</taxon>
        <taxon>Gunneridae</taxon>
        <taxon>Pentapetalae</taxon>
        <taxon>asterids</taxon>
        <taxon>campanulids</taxon>
        <taxon>Asterales</taxon>
        <taxon>Asteraceae</taxon>
        <taxon>Carduoideae</taxon>
        <taxon>Cardueae</taxon>
        <taxon>Centaureinae</taxon>
        <taxon>Centaurea</taxon>
    </lineage>
</organism>
<accession>A0AA38T9B6</accession>
<feature type="domain" description="HAT C-terminal dimerisation" evidence="1">
    <location>
        <begin position="60"/>
        <end position="142"/>
    </location>
</feature>
<dbReference type="InterPro" id="IPR012337">
    <property type="entry name" value="RNaseH-like_sf"/>
</dbReference>